<evidence type="ECO:0000256" key="1">
    <source>
        <dbReference type="SAM" id="Phobius"/>
    </source>
</evidence>
<feature type="transmembrane region" description="Helical" evidence="1">
    <location>
        <begin position="77"/>
        <end position="98"/>
    </location>
</feature>
<evidence type="ECO:0000313" key="2">
    <source>
        <dbReference type="EMBL" id="MFC4617702.1"/>
    </source>
</evidence>
<dbReference type="InterPro" id="IPR018729">
    <property type="entry name" value="DUF2269_transmembrane"/>
</dbReference>
<dbReference type="Pfam" id="PF10027">
    <property type="entry name" value="DUF2269"/>
    <property type="match status" value="1"/>
</dbReference>
<feature type="transmembrane region" description="Helical" evidence="1">
    <location>
        <begin position="6"/>
        <end position="29"/>
    </location>
</feature>
<feature type="transmembrane region" description="Helical" evidence="1">
    <location>
        <begin position="131"/>
        <end position="148"/>
    </location>
</feature>
<protein>
    <submittedName>
        <fullName evidence="2">DUF2269 family protein</fullName>
    </submittedName>
</protein>
<dbReference type="RefSeq" id="WP_376844733.1">
    <property type="nucleotide sequence ID" value="NZ_JBHSFW010000001.1"/>
</dbReference>
<organism evidence="2 3">
    <name type="scientific">Camelliibacillus cellulosilyticus</name>
    <dbReference type="NCBI Taxonomy" id="2174486"/>
    <lineage>
        <taxon>Bacteria</taxon>
        <taxon>Bacillati</taxon>
        <taxon>Bacillota</taxon>
        <taxon>Bacilli</taxon>
        <taxon>Bacillales</taxon>
        <taxon>Sporolactobacillaceae</taxon>
        <taxon>Camelliibacillus</taxon>
    </lineage>
</organism>
<evidence type="ECO:0000313" key="3">
    <source>
        <dbReference type="Proteomes" id="UP001596022"/>
    </source>
</evidence>
<keyword evidence="3" id="KW-1185">Reference proteome</keyword>
<feature type="transmembrane region" description="Helical" evidence="1">
    <location>
        <begin position="49"/>
        <end position="71"/>
    </location>
</feature>
<keyword evidence="1" id="KW-0812">Transmembrane</keyword>
<keyword evidence="1" id="KW-1133">Transmembrane helix</keyword>
<name>A0ABV9GI93_9BACL</name>
<dbReference type="Proteomes" id="UP001596022">
    <property type="component" value="Unassembled WGS sequence"/>
</dbReference>
<dbReference type="EMBL" id="JBHSFW010000001">
    <property type="protein sequence ID" value="MFC4617702.1"/>
    <property type="molecule type" value="Genomic_DNA"/>
</dbReference>
<gene>
    <name evidence="2" type="ORF">ACFO4N_03040</name>
</gene>
<accession>A0ABV9GI93</accession>
<keyword evidence="1" id="KW-0472">Membrane</keyword>
<reference evidence="3" key="1">
    <citation type="journal article" date="2019" name="Int. J. Syst. Evol. Microbiol.">
        <title>The Global Catalogue of Microorganisms (GCM) 10K type strain sequencing project: providing services to taxonomists for standard genome sequencing and annotation.</title>
        <authorList>
            <consortium name="The Broad Institute Genomics Platform"/>
            <consortium name="The Broad Institute Genome Sequencing Center for Infectious Disease"/>
            <person name="Wu L."/>
            <person name="Ma J."/>
        </authorList>
    </citation>
    <scope>NUCLEOTIDE SEQUENCE [LARGE SCALE GENOMIC DNA]</scope>
    <source>
        <strain evidence="3">CGMCC 1.16306</strain>
    </source>
</reference>
<sequence length="151" mass="17247">MSLLYTVLVVIHVFSAIIGLGPGFSFIFIKRSAKSLPELKQAYQLTRLLHRFVMVGGFLLLATGLAMGAIQPRLFHMGWYCASLALFILALAMGPLVLTPRTKRIRQLLTEAEGDRIPEAYERLAKEQRRYEWLLNTFFLVIIFLMITKPF</sequence>
<comment type="caution">
    <text evidence="2">The sequence shown here is derived from an EMBL/GenBank/DDBJ whole genome shotgun (WGS) entry which is preliminary data.</text>
</comment>
<proteinExistence type="predicted"/>